<dbReference type="SUPFAM" id="SSF48208">
    <property type="entry name" value="Six-hairpin glycosidases"/>
    <property type="match status" value="1"/>
</dbReference>
<dbReference type="EMBL" id="PQVF01000001">
    <property type="protein sequence ID" value="POY38999.1"/>
    <property type="molecule type" value="Genomic_DNA"/>
</dbReference>
<proteinExistence type="predicted"/>
<dbReference type="Pfam" id="PF07971">
    <property type="entry name" value="Glyco_hydro_92"/>
    <property type="match status" value="1"/>
</dbReference>
<gene>
    <name evidence="7" type="ORF">C3K47_00420</name>
</gene>
<dbReference type="Pfam" id="PF17678">
    <property type="entry name" value="Glyco_hydro_92N"/>
    <property type="match status" value="1"/>
</dbReference>
<reference evidence="7 8" key="1">
    <citation type="submission" date="2018-01" db="EMBL/GenBank/DDBJ databases">
        <authorList>
            <person name="Gaut B.S."/>
            <person name="Morton B.R."/>
            <person name="Clegg M.T."/>
            <person name="Duvall M.R."/>
        </authorList>
    </citation>
    <scope>NUCLEOTIDE SEQUENCE [LARGE SCALE GENOMIC DNA]</scope>
    <source>
        <strain evidence="7 8">HR-AV</strain>
    </source>
</reference>
<dbReference type="InterPro" id="IPR008979">
    <property type="entry name" value="Galactose-bd-like_sf"/>
</dbReference>
<keyword evidence="4" id="KW-0732">Signal</keyword>
<dbReference type="AlphaFoldDB" id="A0A2S5A9M8"/>
<comment type="caution">
    <text evidence="7">The sequence shown here is derived from an EMBL/GenBank/DDBJ whole genome shotgun (WGS) entry which is preliminary data.</text>
</comment>
<keyword evidence="3" id="KW-0106">Calcium</keyword>
<feature type="chain" id="PRO_5015434794" evidence="4">
    <location>
        <begin position="24"/>
        <end position="1010"/>
    </location>
</feature>
<dbReference type="GO" id="GO:0030246">
    <property type="term" value="F:carbohydrate binding"/>
    <property type="evidence" value="ECO:0007669"/>
    <property type="project" value="InterPro"/>
</dbReference>
<evidence type="ECO:0000259" key="5">
    <source>
        <dbReference type="Pfam" id="PF07971"/>
    </source>
</evidence>
<dbReference type="PANTHER" id="PTHR12143:SF39">
    <property type="entry name" value="SECRETED PROTEIN"/>
    <property type="match status" value="1"/>
</dbReference>
<dbReference type="Gene3D" id="2.60.120.260">
    <property type="entry name" value="Galactose-binding domain-like"/>
    <property type="match status" value="1"/>
</dbReference>
<evidence type="ECO:0000313" key="8">
    <source>
        <dbReference type="Proteomes" id="UP000236893"/>
    </source>
</evidence>
<evidence type="ECO:0000256" key="2">
    <source>
        <dbReference type="ARBA" id="ARBA00011245"/>
    </source>
</evidence>
<feature type="domain" description="Glycosyl hydrolase family 92" evidence="5">
    <location>
        <begin position="269"/>
        <end position="737"/>
    </location>
</feature>
<dbReference type="Pfam" id="PF13287">
    <property type="entry name" value="Fn3_assoc"/>
    <property type="match status" value="1"/>
</dbReference>
<dbReference type="GO" id="GO:0000224">
    <property type="term" value="F:peptide-N4-(N-acetyl-beta-glucosaminyl)asparagine amidase activity"/>
    <property type="evidence" value="ECO:0007669"/>
    <property type="project" value="TreeGrafter"/>
</dbReference>
<evidence type="ECO:0000313" key="7">
    <source>
        <dbReference type="EMBL" id="POY38999.1"/>
    </source>
</evidence>
<keyword evidence="8" id="KW-1185">Reference proteome</keyword>
<dbReference type="Gene3D" id="1.20.1050.60">
    <property type="entry name" value="alpha-1,2-mannosidase"/>
    <property type="match status" value="1"/>
</dbReference>
<evidence type="ECO:0000256" key="4">
    <source>
        <dbReference type="SAM" id="SignalP"/>
    </source>
</evidence>
<dbReference type="FunFam" id="3.30.2080.10:FF:000001">
    <property type="entry name" value="Alpha-1,2-mannosidase subfamily"/>
    <property type="match status" value="1"/>
</dbReference>
<evidence type="ECO:0000259" key="6">
    <source>
        <dbReference type="Pfam" id="PF17678"/>
    </source>
</evidence>
<dbReference type="PANTHER" id="PTHR12143">
    <property type="entry name" value="PEPTIDE N-GLYCANASE PNGASE -RELATED"/>
    <property type="match status" value="1"/>
</dbReference>
<feature type="signal peptide" evidence="4">
    <location>
        <begin position="1"/>
        <end position="23"/>
    </location>
</feature>
<dbReference type="InterPro" id="IPR050883">
    <property type="entry name" value="PNGase"/>
</dbReference>
<dbReference type="RefSeq" id="WP_103787101.1">
    <property type="nucleotide sequence ID" value="NZ_PQVF01000001.1"/>
</dbReference>
<dbReference type="InterPro" id="IPR026876">
    <property type="entry name" value="Fn3_assoc_repeat"/>
</dbReference>
<evidence type="ECO:0000256" key="3">
    <source>
        <dbReference type="ARBA" id="ARBA00022837"/>
    </source>
</evidence>
<dbReference type="GO" id="GO:0006516">
    <property type="term" value="P:glycoprotein catabolic process"/>
    <property type="evidence" value="ECO:0007669"/>
    <property type="project" value="TreeGrafter"/>
</dbReference>
<evidence type="ECO:0000256" key="1">
    <source>
        <dbReference type="ARBA" id="ARBA00001913"/>
    </source>
</evidence>
<dbReference type="FunFam" id="1.20.1050.60:FF:000001">
    <property type="entry name" value="Putative alpha-1,2-mannosidase"/>
    <property type="match status" value="1"/>
</dbReference>
<dbReference type="InterPro" id="IPR041371">
    <property type="entry name" value="GH92_N"/>
</dbReference>
<organism evidence="7 8">
    <name type="scientific">Solitalea longa</name>
    <dbReference type="NCBI Taxonomy" id="2079460"/>
    <lineage>
        <taxon>Bacteria</taxon>
        <taxon>Pseudomonadati</taxon>
        <taxon>Bacteroidota</taxon>
        <taxon>Sphingobacteriia</taxon>
        <taxon>Sphingobacteriales</taxon>
        <taxon>Sphingobacteriaceae</taxon>
        <taxon>Solitalea</taxon>
    </lineage>
</organism>
<dbReference type="Gene3D" id="2.70.98.10">
    <property type="match status" value="1"/>
</dbReference>
<dbReference type="SUPFAM" id="SSF49785">
    <property type="entry name" value="Galactose-binding domain-like"/>
    <property type="match status" value="1"/>
</dbReference>
<dbReference type="OrthoDB" id="9758101at2"/>
<dbReference type="NCBIfam" id="TIGR01180">
    <property type="entry name" value="aman2_put"/>
    <property type="match status" value="1"/>
</dbReference>
<dbReference type="Gene3D" id="1.20.1610.10">
    <property type="entry name" value="alpha-1,2-mannosidases domains"/>
    <property type="match status" value="1"/>
</dbReference>
<dbReference type="InterPro" id="IPR005887">
    <property type="entry name" value="GH92_a_mannosidase_put"/>
</dbReference>
<dbReference type="GO" id="GO:0005829">
    <property type="term" value="C:cytosol"/>
    <property type="evidence" value="ECO:0007669"/>
    <property type="project" value="TreeGrafter"/>
</dbReference>
<protein>
    <submittedName>
        <fullName evidence="7">Sugar hydrolase</fullName>
    </submittedName>
</protein>
<sequence>MNQRLVKIWLSILLCTSIFGVNAQKLTSYVNPFVGTAGHGHTFPGATLPFGMVQVSPDTGTEGWDWCSGYHSSDSSIIGFSHTHLSGTGGADYGDILLMPTIGAWKLEPGTKANPSEGYRSRFKHENETAAPGYYSVFLDDYKVKAELTATQRVGFHRYVYPKSSVSNIVIDLKHGISDEVVESFIQINGNDEVVGLRRSKGWANDQYVYFVIKFSKPFKKFAVADGQDLIVDGRKMEGKAVKGIFRFSTKDQEAILTKVSISSVSIDGARRNLEAELPGWDFDQTKTTAESIWEKQLGTIKINAPVDSIDSSRVNQKKIFYTALYHCFIHPNIYNDVDGQYRGMDKKIHEADGNHYTVFSLWDTFRALHPLFSIIAPEKNNEFVQSMLEDYQQSGSLPIWELASNETGTMIGYHAIPVISDMILKEQASFDINMAYEAMKKSAMDDDRGLKYYKLNGFIPRELENNAVSKQLEYAYDDWCIAQVAKKLGKENDYEYFLGRALNYQNTFDPTVGFMRGRNVYGQWNPEFDPSQVSILGSGDFTEGNSWQYSFFAPQDVNGLISLYGGDDRFSAKLDSLFSQKPHVSNEQAVDVSGLVGQYAQGNEPSHHVAYLYNFVGKPWKTQQMASKIAEELYTPERDGLCGNEDCGQMSAWFVFTSLGFYPVNPASGQYIIGSPLFESVTLNPETDHAFTITAHNNSEDNKYIQSASLNGNSYVKGFINHSAIIKSGSLEFNLGGTPNKDWAVAKENRPNHSITMPADAKKESLLFMPYEASGKTLFVGKKSVQLKTETPAAKIYYTFDDSPPSNNSKLYDRPFEINKSQTVNAVAIDNNGVQSEVSTLNFTRAQIKRAKARFPKISSTATAGTTYPNTADVLLDATFGTYNFRDGYWFASNDERYSLIIELEKPMWVKTLKMRFMQNTGSWIFLPKTISFQVSVDGKTFTEVGTVENEIPLGQQEIDIKEFTKPCDSKEKIKFIKVNVENIGNLPGWHPGAGNRPWMFSDELILEY</sequence>
<feature type="domain" description="Glycosyl hydrolase family 92 N-terminal" evidence="6">
    <location>
        <begin position="29"/>
        <end position="263"/>
    </location>
</feature>
<dbReference type="InterPro" id="IPR008928">
    <property type="entry name" value="6-hairpin_glycosidase_sf"/>
</dbReference>
<dbReference type="Gene3D" id="3.30.2080.10">
    <property type="entry name" value="GH92 mannosidase domain"/>
    <property type="match status" value="1"/>
</dbReference>
<comment type="subunit">
    <text evidence="2">Monomer.</text>
</comment>
<keyword evidence="7" id="KW-0378">Hydrolase</keyword>
<comment type="cofactor">
    <cofactor evidence="1">
        <name>Ca(2+)</name>
        <dbReference type="ChEBI" id="CHEBI:29108"/>
    </cofactor>
</comment>
<dbReference type="InterPro" id="IPR014718">
    <property type="entry name" value="GH-type_carb-bd"/>
</dbReference>
<dbReference type="InterPro" id="IPR012939">
    <property type="entry name" value="Glyco_hydro_92"/>
</dbReference>
<accession>A0A2S5A9M8</accession>
<dbReference type="Proteomes" id="UP000236893">
    <property type="component" value="Unassembled WGS sequence"/>
</dbReference>
<dbReference type="GO" id="GO:0005975">
    <property type="term" value="P:carbohydrate metabolic process"/>
    <property type="evidence" value="ECO:0007669"/>
    <property type="project" value="InterPro"/>
</dbReference>
<name>A0A2S5A9M8_9SPHI</name>